<dbReference type="PROSITE" id="PS50053">
    <property type="entry name" value="UBIQUITIN_2"/>
    <property type="match status" value="1"/>
</dbReference>
<dbReference type="InterPro" id="IPR029071">
    <property type="entry name" value="Ubiquitin-like_domsf"/>
</dbReference>
<dbReference type="Proteomes" id="UP001652662">
    <property type="component" value="Chromosome 21"/>
</dbReference>
<dbReference type="InterPro" id="IPR002110">
    <property type="entry name" value="Ankyrin_rpt"/>
</dbReference>
<dbReference type="SUPFAM" id="SSF54236">
    <property type="entry name" value="Ubiquitin-like"/>
    <property type="match status" value="1"/>
</dbReference>
<dbReference type="InterPro" id="IPR039323">
    <property type="entry name" value="ANKRD_45/46/60"/>
</dbReference>
<feature type="compositionally biased region" description="Basic residues" evidence="2">
    <location>
        <begin position="55"/>
        <end position="65"/>
    </location>
</feature>
<evidence type="ECO:0000256" key="2">
    <source>
        <dbReference type="SAM" id="MobiDB-lite"/>
    </source>
</evidence>
<dbReference type="PROSITE" id="PS50088">
    <property type="entry name" value="ANK_REPEAT"/>
    <property type="match status" value="1"/>
</dbReference>
<reference evidence="5" key="1">
    <citation type="submission" date="2025-08" db="UniProtKB">
        <authorList>
            <consortium name="RefSeq"/>
        </authorList>
    </citation>
    <scope>IDENTIFICATION</scope>
    <source>
        <tissue evidence="5">Blood</tissue>
    </source>
</reference>
<evidence type="ECO:0000313" key="4">
    <source>
        <dbReference type="Proteomes" id="UP001652662"/>
    </source>
</evidence>
<keyword evidence="1" id="KW-0040">ANK repeat</keyword>
<evidence type="ECO:0000313" key="5">
    <source>
        <dbReference type="RefSeq" id="XP_008512268.2"/>
    </source>
</evidence>
<evidence type="ECO:0000259" key="3">
    <source>
        <dbReference type="PROSITE" id="PS50053"/>
    </source>
</evidence>
<feature type="repeat" description="ANK" evidence="1">
    <location>
        <begin position="297"/>
        <end position="329"/>
    </location>
</feature>
<dbReference type="PROSITE" id="PS50297">
    <property type="entry name" value="ANK_REP_REGION"/>
    <property type="match status" value="1"/>
</dbReference>
<dbReference type="PANTHER" id="PTHR22677">
    <property type="entry name" value="ANKYRIN REPEAT DOMAIN-CONTAINING PROTEIN 60"/>
    <property type="match status" value="1"/>
</dbReference>
<dbReference type="InterPro" id="IPR036770">
    <property type="entry name" value="Ankyrin_rpt-contain_sf"/>
</dbReference>
<sequence length="387" mass="42310">MVSHIELLKRKRLCPLPSFKTVPQGGCASRSRAARRPQRGLGRRRGRGAGAVVTRGRRGAGRMRRAAADAAGGGGARAAGSAGGAPRRDPAAGRRGRRAASSAGPQPLPAQPSGRPRGGSRGGDPQAVSLALDLTPDVFTMRVLLEETGEVFRVTNCRSDMTVRELKEELDLMVGIPFNLQRLQYLDQGVLMDDATLKFHDVVPGGIISLCVWHYDGWTELVMAAVEGDPSKLSCLGLAEDSFYQTANSRRFNDKQWKKWTSQRAFVALYITSHRGHLDAVQYLLEHGANCLSKSPVGRTPLHVAAAMGRSDCIDVLLNYGAHINDKDAKGETPMTIARRLNRVHSERRMFLCYWKTKSGTTDTMDMIMNKVFPRVKAGFGSKKNKT</sequence>
<name>A0ABM2EDW1_EQUPR</name>
<dbReference type="SUPFAM" id="SSF48403">
    <property type="entry name" value="Ankyrin repeat"/>
    <property type="match status" value="1"/>
</dbReference>
<dbReference type="Gene3D" id="1.25.40.20">
    <property type="entry name" value="Ankyrin repeat-containing domain"/>
    <property type="match status" value="1"/>
</dbReference>
<accession>A0ABM2EDW1</accession>
<proteinExistence type="predicted"/>
<dbReference type="SMART" id="SM00248">
    <property type="entry name" value="ANK"/>
    <property type="match status" value="3"/>
</dbReference>
<dbReference type="RefSeq" id="XP_008512268.2">
    <property type="nucleotide sequence ID" value="XM_008514046.2"/>
</dbReference>
<protein>
    <submittedName>
        <fullName evidence="5">Ankyrin repeat domain-containing protein 60</fullName>
    </submittedName>
</protein>
<dbReference type="GeneID" id="103547058"/>
<dbReference type="InterPro" id="IPR000626">
    <property type="entry name" value="Ubiquitin-like_dom"/>
</dbReference>
<feature type="compositionally biased region" description="Basic residues" evidence="2">
    <location>
        <begin position="32"/>
        <end position="47"/>
    </location>
</feature>
<dbReference type="Pfam" id="PF12796">
    <property type="entry name" value="Ank_2"/>
    <property type="match status" value="1"/>
</dbReference>
<gene>
    <name evidence="5" type="primary">ANKRD60</name>
</gene>
<dbReference type="PANTHER" id="PTHR22677:SF3">
    <property type="entry name" value="ANKYRIN REPEAT DOMAIN-CONTAINING PROTEIN 60"/>
    <property type="match status" value="1"/>
</dbReference>
<dbReference type="Gene3D" id="3.10.20.90">
    <property type="entry name" value="Phosphatidylinositol 3-kinase Catalytic Subunit, Chain A, domain 1"/>
    <property type="match status" value="1"/>
</dbReference>
<keyword evidence="4" id="KW-1185">Reference proteome</keyword>
<evidence type="ECO:0000256" key="1">
    <source>
        <dbReference type="PROSITE-ProRule" id="PRU00023"/>
    </source>
</evidence>
<dbReference type="CDD" id="cd17063">
    <property type="entry name" value="Ubl_ANKRD60"/>
    <property type="match status" value="1"/>
</dbReference>
<feature type="compositionally biased region" description="Gly residues" evidence="2">
    <location>
        <begin position="71"/>
        <end position="83"/>
    </location>
</feature>
<organism evidence="4 5">
    <name type="scientific">Equus przewalskii</name>
    <name type="common">Przewalski's horse</name>
    <name type="synonym">Equus caballus przewalskii</name>
    <dbReference type="NCBI Taxonomy" id="9798"/>
    <lineage>
        <taxon>Eukaryota</taxon>
        <taxon>Metazoa</taxon>
        <taxon>Chordata</taxon>
        <taxon>Craniata</taxon>
        <taxon>Vertebrata</taxon>
        <taxon>Euteleostomi</taxon>
        <taxon>Mammalia</taxon>
        <taxon>Eutheria</taxon>
        <taxon>Laurasiatheria</taxon>
        <taxon>Perissodactyla</taxon>
        <taxon>Equidae</taxon>
        <taxon>Equus</taxon>
    </lineage>
</organism>
<feature type="domain" description="Ubiquitin-like" evidence="3">
    <location>
        <begin position="141"/>
        <end position="217"/>
    </location>
</feature>
<feature type="region of interest" description="Disordered" evidence="2">
    <location>
        <begin position="21"/>
        <end position="127"/>
    </location>
</feature>